<comment type="similarity">
    <text evidence="3">Belongs to the aldehyde dehydrogenase family.</text>
</comment>
<dbReference type="InterPro" id="IPR029510">
    <property type="entry name" value="Ald_DH_CS_GLU"/>
</dbReference>
<feature type="domain" description="Aldehyde dehydrogenase" evidence="4">
    <location>
        <begin position="36"/>
        <end position="489"/>
    </location>
</feature>
<feature type="active site" evidence="2">
    <location>
        <position position="261"/>
    </location>
</feature>
<dbReference type="Proteomes" id="UP000450917">
    <property type="component" value="Unassembled WGS sequence"/>
</dbReference>
<keyword evidence="1 3" id="KW-0560">Oxidoreductase</keyword>
<dbReference type="Pfam" id="PF00171">
    <property type="entry name" value="Aldedh"/>
    <property type="match status" value="1"/>
</dbReference>
<sequence>MRRLFQGWGKGKCLLMSVMKIDLHINHEDVPTERYSEVRDPGRLTDVVGQVAIGTVQHVEQAVNAAHQAFLSWRKSALEERLDVLSRIAKLLEDESQSLAETLSRENGVLLSTSLGEMNMAIHAVHATIKNAESFFNPKQAEDETSWVSVEKRPIGVIAGIVPWNAPMVLTIQKIAPAIVTGNTLVMKPSPNAPMGVSIIMKKIAALLPAGVLNVIHGDGDVGSALTKHPLVRKISFTGGGKIAKFIMKDAAESLKGVHFELGGNDPAIVLDDADLDDIIPKIMVSAFRRSGQVCFATKRIYIPEKMYDSFYTKMCDLVDQYKIGHGLDPSATFAPLNNKVQYDFVKALVERIKQSSAKIVELGEKLEPDNWDNGYYLHPAIVRDVEPSQEIVTCEQFGPIMPLISYRSEEEAIRWANMTEYGLGSSVWTADFERGLKIAREIEAGMTFINGSGQSHLGYEQMPFGGVKQSGIGRENSELGLHEFIEYHAINYHKTS</sequence>
<dbReference type="InterPro" id="IPR016163">
    <property type="entry name" value="Ald_DH_C"/>
</dbReference>
<dbReference type="InterPro" id="IPR015590">
    <property type="entry name" value="Aldehyde_DH_dom"/>
</dbReference>
<evidence type="ECO:0000313" key="5">
    <source>
        <dbReference type="EMBL" id="MUG69949.1"/>
    </source>
</evidence>
<dbReference type="Gene3D" id="3.40.309.10">
    <property type="entry name" value="Aldehyde Dehydrogenase, Chain A, domain 2"/>
    <property type="match status" value="1"/>
</dbReference>
<keyword evidence="6" id="KW-1185">Reference proteome</keyword>
<gene>
    <name evidence="5" type="ORF">GNP93_04585</name>
</gene>
<evidence type="ECO:0000256" key="3">
    <source>
        <dbReference type="RuleBase" id="RU003345"/>
    </source>
</evidence>
<name>A0A7X2Z7X6_9BACL</name>
<dbReference type="PROSITE" id="PS00687">
    <property type="entry name" value="ALDEHYDE_DEHYDR_GLU"/>
    <property type="match status" value="1"/>
</dbReference>
<dbReference type="PANTHER" id="PTHR43353">
    <property type="entry name" value="SUCCINATE-SEMIALDEHYDE DEHYDROGENASE, MITOCHONDRIAL"/>
    <property type="match status" value="1"/>
</dbReference>
<evidence type="ECO:0000256" key="2">
    <source>
        <dbReference type="PROSITE-ProRule" id="PRU10007"/>
    </source>
</evidence>
<organism evidence="5 6">
    <name type="scientific">Paenibacillus validus</name>
    <dbReference type="NCBI Taxonomy" id="44253"/>
    <lineage>
        <taxon>Bacteria</taxon>
        <taxon>Bacillati</taxon>
        <taxon>Bacillota</taxon>
        <taxon>Bacilli</taxon>
        <taxon>Bacillales</taxon>
        <taxon>Paenibacillaceae</taxon>
        <taxon>Paenibacillus</taxon>
    </lineage>
</organism>
<evidence type="ECO:0000313" key="6">
    <source>
        <dbReference type="Proteomes" id="UP000450917"/>
    </source>
</evidence>
<comment type="caution">
    <text evidence="5">The sequence shown here is derived from an EMBL/GenBank/DDBJ whole genome shotgun (WGS) entry which is preliminary data.</text>
</comment>
<dbReference type="InterPro" id="IPR050740">
    <property type="entry name" value="Aldehyde_DH_Superfamily"/>
</dbReference>
<dbReference type="GO" id="GO:0004777">
    <property type="term" value="F:succinate-semialdehyde dehydrogenase (NAD+) activity"/>
    <property type="evidence" value="ECO:0007669"/>
    <property type="project" value="TreeGrafter"/>
</dbReference>
<proteinExistence type="inferred from homology"/>
<dbReference type="InterPro" id="IPR016161">
    <property type="entry name" value="Ald_DH/histidinol_DH"/>
</dbReference>
<dbReference type="PANTHER" id="PTHR43353:SF6">
    <property type="entry name" value="CYTOPLASMIC ALDEHYDE DEHYDROGENASE (EUROFUNG)"/>
    <property type="match status" value="1"/>
</dbReference>
<protein>
    <submittedName>
        <fullName evidence="5">Aldehyde dehydrogenase family protein</fullName>
    </submittedName>
</protein>
<evidence type="ECO:0000259" key="4">
    <source>
        <dbReference type="Pfam" id="PF00171"/>
    </source>
</evidence>
<dbReference type="SUPFAM" id="SSF53720">
    <property type="entry name" value="ALDH-like"/>
    <property type="match status" value="1"/>
</dbReference>
<dbReference type="Gene3D" id="3.40.605.10">
    <property type="entry name" value="Aldehyde Dehydrogenase, Chain A, domain 1"/>
    <property type="match status" value="1"/>
</dbReference>
<dbReference type="AlphaFoldDB" id="A0A7X2Z7X6"/>
<dbReference type="InterPro" id="IPR016162">
    <property type="entry name" value="Ald_DH_N"/>
</dbReference>
<dbReference type="EMBL" id="WNZX01000002">
    <property type="protein sequence ID" value="MUG69949.1"/>
    <property type="molecule type" value="Genomic_DNA"/>
</dbReference>
<dbReference type="GO" id="GO:0009450">
    <property type="term" value="P:gamma-aminobutyric acid catabolic process"/>
    <property type="evidence" value="ECO:0007669"/>
    <property type="project" value="TreeGrafter"/>
</dbReference>
<reference evidence="5 6" key="1">
    <citation type="submission" date="2019-11" db="EMBL/GenBank/DDBJ databases">
        <title>Draft genome sequences of five Paenibacillus species of dairy origin.</title>
        <authorList>
            <person name="Olajide A.M."/>
            <person name="Chen S."/>
            <person name="Lapointe G."/>
        </authorList>
    </citation>
    <scope>NUCLEOTIDE SEQUENCE [LARGE SCALE GENOMIC DNA]</scope>
    <source>
        <strain evidence="5 6">2CS3</strain>
    </source>
</reference>
<evidence type="ECO:0000256" key="1">
    <source>
        <dbReference type="ARBA" id="ARBA00023002"/>
    </source>
</evidence>
<accession>A0A7X2Z7X6</accession>